<accession>A0A0F9HMK4</accession>
<evidence type="ECO:0000256" key="5">
    <source>
        <dbReference type="ARBA" id="ARBA00023172"/>
    </source>
</evidence>
<reference evidence="7" key="1">
    <citation type="journal article" date="2015" name="Nature">
        <title>Complex archaea that bridge the gap between prokaryotes and eukaryotes.</title>
        <authorList>
            <person name="Spang A."/>
            <person name="Saw J.H."/>
            <person name="Jorgensen S.L."/>
            <person name="Zaremba-Niedzwiedzka K."/>
            <person name="Martijn J."/>
            <person name="Lind A.E."/>
            <person name="van Eijk R."/>
            <person name="Schleper C."/>
            <person name="Guy L."/>
            <person name="Ettema T.J."/>
        </authorList>
    </citation>
    <scope>NUCLEOTIDE SEQUENCE</scope>
</reference>
<proteinExistence type="inferred from homology"/>
<dbReference type="AlphaFoldDB" id="A0A0F9HMK4"/>
<dbReference type="GO" id="GO:0006310">
    <property type="term" value="P:DNA recombination"/>
    <property type="evidence" value="ECO:0007669"/>
    <property type="project" value="UniProtKB-KW"/>
</dbReference>
<dbReference type="SUPFAM" id="SSF53098">
    <property type="entry name" value="Ribonuclease H-like"/>
    <property type="match status" value="1"/>
</dbReference>
<gene>
    <name evidence="7" type="ORF">LCGC14_2045360</name>
</gene>
<name>A0A0F9HMK4_9ZZZZ</name>
<dbReference type="GO" id="GO:0006281">
    <property type="term" value="P:DNA repair"/>
    <property type="evidence" value="ECO:0007669"/>
    <property type="project" value="UniProtKB-KW"/>
</dbReference>
<sequence>MSKILSLDVSSVSTGWAFLFYGKLQSFGIIEIHKTLRLQEKLYWFGNHVNALLKTFDPDYVIIEETYLKNVKTLKVLMQFVAVANLECFKVCEIEPLFISPQTIRSYYKLKTKEDVFEYVKNKYKVKLKKYTFETGNDITDAILQALYWNDVLKEKG</sequence>
<keyword evidence="5" id="KW-0233">DNA recombination</keyword>
<dbReference type="InterPro" id="IPR012337">
    <property type="entry name" value="RNaseH-like_sf"/>
</dbReference>
<evidence type="ECO:0000256" key="3">
    <source>
        <dbReference type="ARBA" id="ARBA00022842"/>
    </source>
</evidence>
<keyword evidence="4" id="KW-0238">DNA-binding</keyword>
<dbReference type="EMBL" id="LAZR01024063">
    <property type="protein sequence ID" value="KKL76387.1"/>
    <property type="molecule type" value="Genomic_DNA"/>
</dbReference>
<evidence type="ECO:0000313" key="7">
    <source>
        <dbReference type="EMBL" id="KKL76387.1"/>
    </source>
</evidence>
<dbReference type="InterPro" id="IPR002176">
    <property type="entry name" value="X-over_junc_endoDNase_RuvC"/>
</dbReference>
<evidence type="ECO:0000256" key="2">
    <source>
        <dbReference type="ARBA" id="ARBA00022763"/>
    </source>
</evidence>
<dbReference type="InterPro" id="IPR036397">
    <property type="entry name" value="RNaseH_sf"/>
</dbReference>
<keyword evidence="3" id="KW-0460">Magnesium</keyword>
<comment type="caution">
    <text evidence="7">The sequence shown here is derived from an EMBL/GenBank/DDBJ whole genome shotgun (WGS) entry which is preliminary data.</text>
</comment>
<comment type="similarity">
    <text evidence="1">Belongs to the RuvC family.</text>
</comment>
<evidence type="ECO:0000256" key="1">
    <source>
        <dbReference type="ARBA" id="ARBA00009518"/>
    </source>
</evidence>
<keyword evidence="2" id="KW-0227">DNA damage</keyword>
<evidence type="ECO:0000256" key="4">
    <source>
        <dbReference type="ARBA" id="ARBA00023125"/>
    </source>
</evidence>
<protein>
    <submittedName>
        <fullName evidence="7">Uncharacterized protein</fullName>
    </submittedName>
</protein>
<dbReference type="GO" id="GO:0004520">
    <property type="term" value="F:DNA endonuclease activity"/>
    <property type="evidence" value="ECO:0007669"/>
    <property type="project" value="InterPro"/>
</dbReference>
<evidence type="ECO:0000256" key="6">
    <source>
        <dbReference type="ARBA" id="ARBA00023204"/>
    </source>
</evidence>
<keyword evidence="6" id="KW-0234">DNA repair</keyword>
<organism evidence="7">
    <name type="scientific">marine sediment metagenome</name>
    <dbReference type="NCBI Taxonomy" id="412755"/>
    <lineage>
        <taxon>unclassified sequences</taxon>
        <taxon>metagenomes</taxon>
        <taxon>ecological metagenomes</taxon>
    </lineage>
</organism>
<dbReference type="Gene3D" id="3.30.420.10">
    <property type="entry name" value="Ribonuclease H-like superfamily/Ribonuclease H"/>
    <property type="match status" value="1"/>
</dbReference>
<dbReference type="GO" id="GO:0003677">
    <property type="term" value="F:DNA binding"/>
    <property type="evidence" value="ECO:0007669"/>
    <property type="project" value="UniProtKB-KW"/>
</dbReference>
<dbReference type="Pfam" id="PF02075">
    <property type="entry name" value="RuvC"/>
    <property type="match status" value="1"/>
</dbReference>